<dbReference type="EC" id="5.4.99.-" evidence="6"/>
<evidence type="ECO:0000259" key="7">
    <source>
        <dbReference type="SMART" id="SM00363"/>
    </source>
</evidence>
<dbReference type="InterPro" id="IPR006225">
    <property type="entry name" value="PsdUridine_synth_RluC/D"/>
</dbReference>
<dbReference type="Gene3D" id="3.30.2350.10">
    <property type="entry name" value="Pseudouridine synthase"/>
    <property type="match status" value="1"/>
</dbReference>
<dbReference type="PROSITE" id="PS01129">
    <property type="entry name" value="PSI_RLU"/>
    <property type="match status" value="1"/>
</dbReference>
<comment type="caution">
    <text evidence="8">The sequence shown here is derived from an EMBL/GenBank/DDBJ whole genome shotgun (WGS) entry which is preliminary data.</text>
</comment>
<dbReference type="GO" id="GO:0003723">
    <property type="term" value="F:RNA binding"/>
    <property type="evidence" value="ECO:0007669"/>
    <property type="project" value="UniProtKB-KW"/>
</dbReference>
<dbReference type="PROSITE" id="PS50889">
    <property type="entry name" value="S4"/>
    <property type="match status" value="1"/>
</dbReference>
<sequence length="327" mass="37077">MQEWYNFIKKGANIKKEIIATTNERVDKFLSKELNENRNQIEQLIKKGLVKVNSKPIKKGGVKLKQGDIIEITFPKTEEKESKKADFDIPILYEDEDLLIINKPPGVVVHPAPSYKEATLVDWLKQKGYSLSTIAGDERFGIVHRIDKETSGALVIAKNNKTHEFLSNQLKDKSMGRYYLMLLNEPLKEAKCVEAPIARNPKNRLKMAIVNGGKEAKTLFVPIQDNLTAAKLFTGRTHQIRVHLTKLGRYILGDTTYGKKEQKIPRVMLHARELYLTHPNGQKLSIIAPLFDDFKTLIQGIDDEKISSLSNIFATYDGMCDKQQTGA</sequence>
<dbReference type="NCBIfam" id="TIGR00005">
    <property type="entry name" value="rluA_subfam"/>
    <property type="match status" value="1"/>
</dbReference>
<evidence type="ECO:0000256" key="4">
    <source>
        <dbReference type="PIRSR" id="PIRSR606225-1"/>
    </source>
</evidence>
<name>A0AAJ4RCL8_9BACT</name>
<organism evidence="8 9">
    <name type="scientific">Caminibacter pacificus</name>
    <dbReference type="NCBI Taxonomy" id="1424653"/>
    <lineage>
        <taxon>Bacteria</taxon>
        <taxon>Pseudomonadati</taxon>
        <taxon>Campylobacterota</taxon>
        <taxon>Epsilonproteobacteria</taxon>
        <taxon>Nautiliales</taxon>
        <taxon>Nautiliaceae</taxon>
        <taxon>Caminibacter</taxon>
    </lineage>
</organism>
<dbReference type="GO" id="GO:0120159">
    <property type="term" value="F:rRNA pseudouridine synthase activity"/>
    <property type="evidence" value="ECO:0007669"/>
    <property type="project" value="UniProtKB-ARBA"/>
</dbReference>
<dbReference type="GO" id="GO:0000455">
    <property type="term" value="P:enzyme-directed rRNA pseudouridine synthesis"/>
    <property type="evidence" value="ECO:0007669"/>
    <property type="project" value="TreeGrafter"/>
</dbReference>
<dbReference type="InterPro" id="IPR020103">
    <property type="entry name" value="PsdUridine_synth_cat_dom_sf"/>
</dbReference>
<dbReference type="Proteomes" id="UP000272781">
    <property type="component" value="Unassembled WGS sequence"/>
</dbReference>
<evidence type="ECO:0000256" key="5">
    <source>
        <dbReference type="PROSITE-ProRule" id="PRU00182"/>
    </source>
</evidence>
<dbReference type="InterPro" id="IPR006145">
    <property type="entry name" value="PsdUridine_synth_RsuA/RluA"/>
</dbReference>
<dbReference type="Gene3D" id="3.10.290.10">
    <property type="entry name" value="RNA-binding S4 domain"/>
    <property type="match status" value="1"/>
</dbReference>
<proteinExistence type="inferred from homology"/>
<keyword evidence="3 6" id="KW-0413">Isomerase</keyword>
<evidence type="ECO:0000256" key="6">
    <source>
        <dbReference type="RuleBase" id="RU362028"/>
    </source>
</evidence>
<dbReference type="SUPFAM" id="SSF55174">
    <property type="entry name" value="Alpha-L RNA-binding motif"/>
    <property type="match status" value="1"/>
</dbReference>
<dbReference type="InterPro" id="IPR006224">
    <property type="entry name" value="PsdUridine_synth_RluA-like_CS"/>
</dbReference>
<comment type="similarity">
    <text evidence="2 6">Belongs to the pseudouridine synthase RluA family.</text>
</comment>
<evidence type="ECO:0000256" key="1">
    <source>
        <dbReference type="ARBA" id="ARBA00000073"/>
    </source>
</evidence>
<dbReference type="CDD" id="cd00165">
    <property type="entry name" value="S4"/>
    <property type="match status" value="1"/>
</dbReference>
<dbReference type="PANTHER" id="PTHR21600">
    <property type="entry name" value="MITOCHONDRIAL RNA PSEUDOURIDINE SYNTHASE"/>
    <property type="match status" value="1"/>
</dbReference>
<dbReference type="InterPro" id="IPR050188">
    <property type="entry name" value="RluA_PseudoU_synthase"/>
</dbReference>
<protein>
    <recommendedName>
        <fullName evidence="6">Pseudouridine synthase</fullName>
        <ecNumber evidence="6">5.4.99.-</ecNumber>
    </recommendedName>
</protein>
<keyword evidence="5" id="KW-0694">RNA-binding</keyword>
<dbReference type="SUPFAM" id="SSF55120">
    <property type="entry name" value="Pseudouridine synthase"/>
    <property type="match status" value="1"/>
</dbReference>
<evidence type="ECO:0000256" key="3">
    <source>
        <dbReference type="ARBA" id="ARBA00023235"/>
    </source>
</evidence>
<accession>A0AAJ4RCL8</accession>
<dbReference type="PANTHER" id="PTHR21600:SF44">
    <property type="entry name" value="RIBOSOMAL LARGE SUBUNIT PSEUDOURIDINE SYNTHASE D"/>
    <property type="match status" value="1"/>
</dbReference>
<dbReference type="InterPro" id="IPR002942">
    <property type="entry name" value="S4_RNA-bd"/>
</dbReference>
<dbReference type="InterPro" id="IPR036986">
    <property type="entry name" value="S4_RNA-bd_sf"/>
</dbReference>
<dbReference type="EMBL" id="RJVK01000002">
    <property type="protein sequence ID" value="ROR39973.1"/>
    <property type="molecule type" value="Genomic_DNA"/>
</dbReference>
<dbReference type="RefSeq" id="WP_235823175.1">
    <property type="nucleotide sequence ID" value="NZ_CP027432.2"/>
</dbReference>
<evidence type="ECO:0000256" key="2">
    <source>
        <dbReference type="ARBA" id="ARBA00010876"/>
    </source>
</evidence>
<reference evidence="8 9" key="1">
    <citation type="submission" date="2018-11" db="EMBL/GenBank/DDBJ databases">
        <title>Genomic Encyclopedia of Type Strains, Phase IV (KMG-IV): sequencing the most valuable type-strain genomes for metagenomic binning, comparative biology and taxonomic classification.</title>
        <authorList>
            <person name="Goeker M."/>
        </authorList>
    </citation>
    <scope>NUCLEOTIDE SEQUENCE [LARGE SCALE GENOMIC DNA]</scope>
    <source>
        <strain evidence="8 9">DSM 27783</strain>
    </source>
</reference>
<comment type="function">
    <text evidence="6">Responsible for synthesis of pseudouridine from uracil.</text>
</comment>
<dbReference type="Pfam" id="PF00849">
    <property type="entry name" value="PseudoU_synth_2"/>
    <property type="match status" value="1"/>
</dbReference>
<dbReference type="Pfam" id="PF01479">
    <property type="entry name" value="S4"/>
    <property type="match status" value="1"/>
</dbReference>
<feature type="domain" description="RNA-binding S4" evidence="7">
    <location>
        <begin position="24"/>
        <end position="83"/>
    </location>
</feature>
<dbReference type="SMART" id="SM00363">
    <property type="entry name" value="S4"/>
    <property type="match status" value="1"/>
</dbReference>
<dbReference type="CDD" id="cd02869">
    <property type="entry name" value="PseudoU_synth_RluA_like"/>
    <property type="match status" value="1"/>
</dbReference>
<evidence type="ECO:0000313" key="9">
    <source>
        <dbReference type="Proteomes" id="UP000272781"/>
    </source>
</evidence>
<feature type="active site" evidence="4">
    <location>
        <position position="147"/>
    </location>
</feature>
<dbReference type="AlphaFoldDB" id="A0AAJ4RCL8"/>
<comment type="catalytic activity">
    <reaction evidence="1 6">
        <text>a uridine in RNA = a pseudouridine in RNA</text>
        <dbReference type="Rhea" id="RHEA:48348"/>
        <dbReference type="Rhea" id="RHEA-COMP:12068"/>
        <dbReference type="Rhea" id="RHEA-COMP:12069"/>
        <dbReference type="ChEBI" id="CHEBI:65314"/>
        <dbReference type="ChEBI" id="CHEBI:65315"/>
    </reaction>
</comment>
<gene>
    <name evidence="8" type="ORF">EDC58_0953</name>
</gene>
<evidence type="ECO:0000313" key="8">
    <source>
        <dbReference type="EMBL" id="ROR39973.1"/>
    </source>
</evidence>